<evidence type="ECO:0000259" key="9">
    <source>
        <dbReference type="Pfam" id="PF23559"/>
    </source>
</evidence>
<dbReference type="GO" id="GO:0043531">
    <property type="term" value="F:ADP binding"/>
    <property type="evidence" value="ECO:0007669"/>
    <property type="project" value="InterPro"/>
</dbReference>
<comment type="similarity">
    <text evidence="1">Belongs to the disease resistance NB-LRR family.</text>
</comment>
<evidence type="ECO:0000256" key="6">
    <source>
        <dbReference type="ARBA" id="ARBA00023054"/>
    </source>
</evidence>
<reference evidence="11" key="1">
    <citation type="submission" date="2020-05" db="EMBL/GenBank/DDBJ databases">
        <title>WGS assembly of Panicum virgatum.</title>
        <authorList>
            <person name="Lovell J.T."/>
            <person name="Jenkins J."/>
            <person name="Shu S."/>
            <person name="Juenger T.E."/>
            <person name="Schmutz J."/>
        </authorList>
    </citation>
    <scope>NUCLEOTIDE SEQUENCE</scope>
    <source>
        <strain evidence="11">AP13</strain>
    </source>
</reference>
<dbReference type="InterPro" id="IPR044974">
    <property type="entry name" value="Disease_R_plants"/>
</dbReference>
<dbReference type="SUPFAM" id="SSF52058">
    <property type="entry name" value="L domain-like"/>
    <property type="match status" value="1"/>
</dbReference>
<keyword evidence="4" id="KW-0547">Nucleotide-binding</keyword>
<name>A0A8T0PCL7_PANVG</name>
<feature type="domain" description="NB-ARC" evidence="7">
    <location>
        <begin position="197"/>
        <end position="380"/>
    </location>
</feature>
<evidence type="ECO:0000259" key="10">
    <source>
        <dbReference type="Pfam" id="PF23598"/>
    </source>
</evidence>
<dbReference type="InterPro" id="IPR027417">
    <property type="entry name" value="P-loop_NTPase"/>
</dbReference>
<dbReference type="PRINTS" id="PR00364">
    <property type="entry name" value="DISEASERSIST"/>
</dbReference>
<evidence type="ECO:0008006" key="13">
    <source>
        <dbReference type="Google" id="ProtNLM"/>
    </source>
</evidence>
<feature type="domain" description="Disease resistance protein winged helix" evidence="9">
    <location>
        <begin position="476"/>
        <end position="544"/>
    </location>
</feature>
<dbReference type="InterPro" id="IPR032675">
    <property type="entry name" value="LRR_dom_sf"/>
</dbReference>
<proteinExistence type="inferred from homology"/>
<dbReference type="InterPro" id="IPR038005">
    <property type="entry name" value="RX-like_CC"/>
</dbReference>
<dbReference type="InterPro" id="IPR055414">
    <property type="entry name" value="LRR_R13L4/SHOC2-like"/>
</dbReference>
<dbReference type="SUPFAM" id="SSF52540">
    <property type="entry name" value="P-loop containing nucleoside triphosphate hydrolases"/>
    <property type="match status" value="1"/>
</dbReference>
<feature type="domain" description="Disease resistance N-terminal" evidence="8">
    <location>
        <begin position="18"/>
        <end position="100"/>
    </location>
</feature>
<evidence type="ECO:0000313" key="11">
    <source>
        <dbReference type="EMBL" id="KAG2556986.1"/>
    </source>
</evidence>
<sequence>MAEAALLALSKIGFYLAGEAATFIATQFSNLIELPNTVQRIRRELLMMNIFIRKTGTSYLSDELLKAWITEVRMLAYRVEDIMDNFSYHSLQYKQGPKQKKLANGLSYGLVFSGIADDLAQIEKEIEHVSKLKNMWVNSFHELLPSQVTSAEQQFPRYSSPQLIKNENLVGFKEDRELLQKLLTPNAPVHVANIPALKVVSLLGMGGMGKTTLLTSVYEQLKDHFDIHAWLTISQTYRGVDALLKELLNNVSASKHTATADANNVNQKEVTVPVDIEIGDKKRLKPDDINKMDILELKRNLKTVLKHKKYIVVLDDVWDRRVYDGISDVFEDSGKENRIVITTRKHDVAALATPGYLLKLNPLDIKDALQLFCMKAFPNKNHFDWTSELLEHANDIIKSSEGLPLEKCPRELQELAIHIVTKCEDSTLVMCPSELQELATDTVKKIKSLSLSVCTSELQDLATVIVKRCEDLPLVKYYHFSKEDLVRLWVAEGFVERKGDSTPEEVAEGYLTELIHRNMLQLVENDELGRVNTCKMHDILRELALSISKVEMFGTVNDFGAMVQMDTGVRRISSYGWKKMKKNKSNMKFPHLRTLMASDTIVDYVPSILSESKYLTVLELQNSDFQELPASIGNLFNLKYIGLRNTRITSLPNSIKNLSNLQTLDVKSTSIKALPPGIVNLTKLRHLTADKLADKNQSEFRYFVGVEAPKGLSNLEDLQTLETVQASKDLTEQLDKLLQLRSLWIDNITASHCGELFATLSTMPLLSSLLLSAGDENEILTLKDFNPICTKLHKLIVRGCWALGTKHCPILQNHGKYLKYLALSRCHFVEDPLVVLASCVPNLTYLRLNNIHSPHTTLVLSVGSFPHLNTLVLKDMNDVCLLTITDGALPGIECLYITSLPQLQKVPQGIRYLGSLKKLWLLGLHRNFKAQWDIDGMQKYLQHVPEIRV</sequence>
<dbReference type="Pfam" id="PF18052">
    <property type="entry name" value="Rx_N"/>
    <property type="match status" value="1"/>
</dbReference>
<dbReference type="InterPro" id="IPR041118">
    <property type="entry name" value="Rx_N"/>
</dbReference>
<dbReference type="CDD" id="cd14798">
    <property type="entry name" value="RX-CC_like"/>
    <property type="match status" value="1"/>
</dbReference>
<evidence type="ECO:0000256" key="5">
    <source>
        <dbReference type="ARBA" id="ARBA00022821"/>
    </source>
</evidence>
<dbReference type="GO" id="GO:0098542">
    <property type="term" value="P:defense response to other organism"/>
    <property type="evidence" value="ECO:0007669"/>
    <property type="project" value="TreeGrafter"/>
</dbReference>
<feature type="domain" description="Disease resistance R13L4/SHOC-2-like LRR" evidence="10">
    <location>
        <begin position="591"/>
        <end position="943"/>
    </location>
</feature>
<evidence type="ECO:0000313" key="12">
    <source>
        <dbReference type="Proteomes" id="UP000823388"/>
    </source>
</evidence>
<evidence type="ECO:0000256" key="2">
    <source>
        <dbReference type="ARBA" id="ARBA00022614"/>
    </source>
</evidence>
<comment type="caution">
    <text evidence="11">The sequence shown here is derived from an EMBL/GenBank/DDBJ whole genome shotgun (WGS) entry which is preliminary data.</text>
</comment>
<dbReference type="Gene3D" id="3.40.50.300">
    <property type="entry name" value="P-loop containing nucleotide triphosphate hydrolases"/>
    <property type="match status" value="1"/>
</dbReference>
<gene>
    <name evidence="11" type="ORF">PVAP13_8NG162701</name>
</gene>
<evidence type="ECO:0000259" key="7">
    <source>
        <dbReference type="Pfam" id="PF00931"/>
    </source>
</evidence>
<organism evidence="11 12">
    <name type="scientific">Panicum virgatum</name>
    <name type="common">Blackwell switchgrass</name>
    <dbReference type="NCBI Taxonomy" id="38727"/>
    <lineage>
        <taxon>Eukaryota</taxon>
        <taxon>Viridiplantae</taxon>
        <taxon>Streptophyta</taxon>
        <taxon>Embryophyta</taxon>
        <taxon>Tracheophyta</taxon>
        <taxon>Spermatophyta</taxon>
        <taxon>Magnoliopsida</taxon>
        <taxon>Liliopsida</taxon>
        <taxon>Poales</taxon>
        <taxon>Poaceae</taxon>
        <taxon>PACMAD clade</taxon>
        <taxon>Panicoideae</taxon>
        <taxon>Panicodae</taxon>
        <taxon>Paniceae</taxon>
        <taxon>Panicinae</taxon>
        <taxon>Panicum</taxon>
        <taxon>Panicum sect. Hiantes</taxon>
    </lineage>
</organism>
<dbReference type="InterPro" id="IPR058922">
    <property type="entry name" value="WHD_DRP"/>
</dbReference>
<keyword evidence="3" id="KW-0677">Repeat</keyword>
<dbReference type="Gene3D" id="3.80.10.10">
    <property type="entry name" value="Ribonuclease Inhibitor"/>
    <property type="match status" value="1"/>
</dbReference>
<dbReference type="Pfam" id="PF23598">
    <property type="entry name" value="LRR_14"/>
    <property type="match status" value="1"/>
</dbReference>
<dbReference type="Pfam" id="PF00931">
    <property type="entry name" value="NB-ARC"/>
    <property type="match status" value="1"/>
</dbReference>
<dbReference type="Gene3D" id="1.20.5.4130">
    <property type="match status" value="1"/>
</dbReference>
<evidence type="ECO:0000259" key="8">
    <source>
        <dbReference type="Pfam" id="PF18052"/>
    </source>
</evidence>
<keyword evidence="5" id="KW-0611">Plant defense</keyword>
<evidence type="ECO:0000256" key="1">
    <source>
        <dbReference type="ARBA" id="ARBA00008894"/>
    </source>
</evidence>
<dbReference type="AlphaFoldDB" id="A0A8T0PCL7"/>
<dbReference type="Pfam" id="PF23559">
    <property type="entry name" value="WHD_DRP"/>
    <property type="match status" value="1"/>
</dbReference>
<evidence type="ECO:0000256" key="4">
    <source>
        <dbReference type="ARBA" id="ARBA00022741"/>
    </source>
</evidence>
<keyword evidence="6" id="KW-0175">Coiled coil</keyword>
<evidence type="ECO:0000256" key="3">
    <source>
        <dbReference type="ARBA" id="ARBA00022737"/>
    </source>
</evidence>
<dbReference type="PANTHER" id="PTHR23155:SF1166">
    <property type="entry name" value="NB-ARC DOMAIN CONTAINING PROTEIN, EXPRESSED"/>
    <property type="match status" value="1"/>
</dbReference>
<dbReference type="Gene3D" id="1.10.10.10">
    <property type="entry name" value="Winged helix-like DNA-binding domain superfamily/Winged helix DNA-binding domain"/>
    <property type="match status" value="1"/>
</dbReference>
<protein>
    <recommendedName>
        <fullName evidence="13">Disease resistance protein RPM1</fullName>
    </recommendedName>
</protein>
<keyword evidence="2" id="KW-0433">Leucine-rich repeat</keyword>
<accession>A0A8T0PCL7</accession>
<keyword evidence="12" id="KW-1185">Reference proteome</keyword>
<dbReference type="InterPro" id="IPR036388">
    <property type="entry name" value="WH-like_DNA-bd_sf"/>
</dbReference>
<dbReference type="InterPro" id="IPR002182">
    <property type="entry name" value="NB-ARC"/>
</dbReference>
<dbReference type="EMBL" id="CM029052">
    <property type="protein sequence ID" value="KAG2556986.1"/>
    <property type="molecule type" value="Genomic_DNA"/>
</dbReference>
<dbReference type="PANTHER" id="PTHR23155">
    <property type="entry name" value="DISEASE RESISTANCE PROTEIN RP"/>
    <property type="match status" value="1"/>
</dbReference>
<dbReference type="Proteomes" id="UP000823388">
    <property type="component" value="Chromosome 8N"/>
</dbReference>